<sequence>MLKIIRPYSRYQDTRKPLRADKNGSLVSPSKKALRMYPRPLQPTIVNTLYKHQTEKCISIDLVSLWMILYYCCQCFLKCKNGKTNSLNTIP</sequence>
<reference evidence="1" key="1">
    <citation type="submission" date="2014-11" db="EMBL/GenBank/DDBJ databases">
        <authorList>
            <person name="Amaro Gonzalez C."/>
        </authorList>
    </citation>
    <scope>NUCLEOTIDE SEQUENCE</scope>
</reference>
<dbReference type="EMBL" id="GBXM01010332">
    <property type="protein sequence ID" value="JAH98245.1"/>
    <property type="molecule type" value="Transcribed_RNA"/>
</dbReference>
<evidence type="ECO:0000313" key="1">
    <source>
        <dbReference type="EMBL" id="JAH98245.1"/>
    </source>
</evidence>
<accession>A0A0E9X8U5</accession>
<dbReference type="AlphaFoldDB" id="A0A0E9X8U5"/>
<organism evidence="1">
    <name type="scientific">Anguilla anguilla</name>
    <name type="common">European freshwater eel</name>
    <name type="synonym">Muraena anguilla</name>
    <dbReference type="NCBI Taxonomy" id="7936"/>
    <lineage>
        <taxon>Eukaryota</taxon>
        <taxon>Metazoa</taxon>
        <taxon>Chordata</taxon>
        <taxon>Craniata</taxon>
        <taxon>Vertebrata</taxon>
        <taxon>Euteleostomi</taxon>
        <taxon>Actinopterygii</taxon>
        <taxon>Neopterygii</taxon>
        <taxon>Teleostei</taxon>
        <taxon>Anguilliformes</taxon>
        <taxon>Anguillidae</taxon>
        <taxon>Anguilla</taxon>
    </lineage>
</organism>
<proteinExistence type="predicted"/>
<name>A0A0E9X8U5_ANGAN</name>
<protein>
    <submittedName>
        <fullName evidence="1">Uncharacterized protein</fullName>
    </submittedName>
</protein>
<reference evidence="1" key="2">
    <citation type="journal article" date="2015" name="Fish Shellfish Immunol.">
        <title>Early steps in the European eel (Anguilla anguilla)-Vibrio vulnificus interaction in the gills: Role of the RtxA13 toxin.</title>
        <authorList>
            <person name="Callol A."/>
            <person name="Pajuelo D."/>
            <person name="Ebbesson L."/>
            <person name="Teles M."/>
            <person name="MacKenzie S."/>
            <person name="Amaro C."/>
        </authorList>
    </citation>
    <scope>NUCLEOTIDE SEQUENCE</scope>
</reference>